<evidence type="ECO:0000256" key="6">
    <source>
        <dbReference type="ARBA" id="ARBA00022554"/>
    </source>
</evidence>
<dbReference type="AlphaFoldDB" id="A0A3M6XF10"/>
<dbReference type="EMBL" id="QWIJ01000035">
    <property type="protein sequence ID" value="RMX89291.1"/>
    <property type="molecule type" value="Genomic_DNA"/>
</dbReference>
<feature type="transmembrane region" description="Helical" evidence="15">
    <location>
        <begin position="307"/>
        <end position="329"/>
    </location>
</feature>
<evidence type="ECO:0000313" key="17">
    <source>
        <dbReference type="EMBL" id="RMX89291.1"/>
    </source>
</evidence>
<feature type="region of interest" description="Disordered" evidence="14">
    <location>
        <begin position="588"/>
        <end position="698"/>
    </location>
</feature>
<feature type="transmembrane region" description="Helical" evidence="15">
    <location>
        <begin position="213"/>
        <end position="235"/>
    </location>
</feature>
<keyword evidence="6" id="KW-0926">Vacuole</keyword>
<evidence type="ECO:0000256" key="5">
    <source>
        <dbReference type="ARBA" id="ARBA00022475"/>
    </source>
</evidence>
<feature type="compositionally biased region" description="Polar residues" evidence="14">
    <location>
        <begin position="685"/>
        <end position="698"/>
    </location>
</feature>
<proteinExistence type="inferred from homology"/>
<reference evidence="17 18" key="1">
    <citation type="journal article" date="2018" name="BMC Genomics">
        <title>Genomic evidence for intraspecific hybridization in a clonal and extremely halotolerant yeast.</title>
        <authorList>
            <person name="Gostincar C."/>
            <person name="Stajich J.E."/>
            <person name="Zupancic J."/>
            <person name="Zalar P."/>
            <person name="Gunde-Cimerman N."/>
        </authorList>
    </citation>
    <scope>NUCLEOTIDE SEQUENCE [LARGE SCALE GENOMIC DNA]</scope>
    <source>
        <strain evidence="17 18">EXF-6656</strain>
    </source>
</reference>
<comment type="subcellular location">
    <subcellularLocation>
        <location evidence="2">Cell membrane</location>
        <topology evidence="2">Multi-pass membrane protein</topology>
    </subcellularLocation>
    <subcellularLocation>
        <location evidence="1">Vacuole membrane</location>
        <topology evidence="1">Multi-pass membrane protein</topology>
    </subcellularLocation>
</comment>
<dbReference type="Pfam" id="PF07690">
    <property type="entry name" value="MFS_1"/>
    <property type="match status" value="1"/>
</dbReference>
<keyword evidence="4" id="KW-0813">Transport</keyword>
<evidence type="ECO:0000256" key="2">
    <source>
        <dbReference type="ARBA" id="ARBA00004651"/>
    </source>
</evidence>
<dbReference type="InterPro" id="IPR011701">
    <property type="entry name" value="MFS"/>
</dbReference>
<dbReference type="Gene3D" id="1.20.1250.20">
    <property type="entry name" value="MFS general substrate transporter like domains"/>
    <property type="match status" value="1"/>
</dbReference>
<organism evidence="17 18">
    <name type="scientific">Hortaea werneckii</name>
    <name type="common">Black yeast</name>
    <name type="synonym">Cladosporium werneckii</name>
    <dbReference type="NCBI Taxonomy" id="91943"/>
    <lineage>
        <taxon>Eukaryota</taxon>
        <taxon>Fungi</taxon>
        <taxon>Dikarya</taxon>
        <taxon>Ascomycota</taxon>
        <taxon>Pezizomycotina</taxon>
        <taxon>Dothideomycetes</taxon>
        <taxon>Dothideomycetidae</taxon>
        <taxon>Mycosphaerellales</taxon>
        <taxon>Teratosphaeriaceae</taxon>
        <taxon>Hortaea</taxon>
    </lineage>
</organism>
<comment type="function">
    <text evidence="11">Efflux pump; part of the gene cluster that mediates the biosynthesis of dothistromin (DOTH), a polyketide toxin very similar in structure to the aflatoxin precursor, versicolorin B. One function of dotC may be to transport early-stage dothistromin biosynthetic intermediates from the cytoplasm into vacuoles, thereby affecting the rate of dothistromin production.</text>
</comment>
<sequence>MATDDERGRDMRPTAHETDEPDATDTTAMPENTTSGEREAQTGEKPGTSESSGSSGNVHDVEKGKEGETEKKPGDGEQQPQRSKGKIAVIMLALMMAVFLAALDVTIITTALPTISEHFNSTAGYTWIGSAFLLANSASIPSWGKISDIFGRKPMLLLANVIFMVGSLVAALSYSIGMLIAARAVQGIGGGGLVILVNITIGDLFSLRDRGPFYGMIGAVWAIASAIGPIIGGAFTEAVTWRWCFYINLPLDGLAFFILLFFLDIKTPRTPIVEGLKAIDWVGSLVVVAATLLLLFGLQYGGVTFPWGSATVICLIVFGILTFGLFAWWETTKFAKFPIVPMRLFNKVTNVATLGVVFFHGFVFISSSYYLPLYFQGVRGASPILSGVYLLPTALALAFTSIGTGVFIGKSGKFLPPIYFGMFLMTLGFGLFIDFDAKSSWAKLIVYQIIAGFGIGPLFQAPIIALQAHISPRDIGTATATLGFVRQLATSSSVVIGQVVFQNEMKSYAPQLRQVLSPELAQRLGGGDAGASTDIINGLPPDQREVVRHYFALSLVPMWIMYTCVAVVGAICVFFIRKKVLSKEHEETKTGLEAEKEHAAQQKAEDEAKRESKRQSKLERQSQRDSRTGSKLSLPGSRSNSRPASQVTTNRPGSVAGNDSAPPMPAAPSSERVHDLESNRRSHHQANTLSRLESGVQS</sequence>
<evidence type="ECO:0000256" key="15">
    <source>
        <dbReference type="SAM" id="Phobius"/>
    </source>
</evidence>
<feature type="transmembrane region" description="Helical" evidence="15">
    <location>
        <begin position="87"/>
        <end position="112"/>
    </location>
</feature>
<evidence type="ECO:0000259" key="16">
    <source>
        <dbReference type="PROSITE" id="PS50850"/>
    </source>
</evidence>
<dbReference type="InterPro" id="IPR036259">
    <property type="entry name" value="MFS_trans_sf"/>
</dbReference>
<dbReference type="Gene3D" id="1.20.1720.10">
    <property type="entry name" value="Multidrug resistance protein D"/>
    <property type="match status" value="1"/>
</dbReference>
<dbReference type="Proteomes" id="UP000281245">
    <property type="component" value="Unassembled WGS sequence"/>
</dbReference>
<gene>
    <name evidence="17" type="ORF">D0869_01004</name>
</gene>
<feature type="transmembrane region" description="Helical" evidence="15">
    <location>
        <begin position="350"/>
        <end position="372"/>
    </location>
</feature>
<dbReference type="SUPFAM" id="SSF103473">
    <property type="entry name" value="MFS general substrate transporter"/>
    <property type="match status" value="2"/>
</dbReference>
<dbReference type="PANTHER" id="PTHR23501:SF102">
    <property type="entry name" value="DRUG TRANSPORTER, PUTATIVE (AFU_ORTHOLOGUE AFUA_3G08530)-RELATED"/>
    <property type="match status" value="1"/>
</dbReference>
<feature type="transmembrane region" description="Helical" evidence="15">
    <location>
        <begin position="247"/>
        <end position="266"/>
    </location>
</feature>
<feature type="compositionally biased region" description="Basic and acidic residues" evidence="14">
    <location>
        <begin position="671"/>
        <end position="680"/>
    </location>
</feature>
<feature type="transmembrane region" description="Helical" evidence="15">
    <location>
        <begin position="278"/>
        <end position="301"/>
    </location>
</feature>
<evidence type="ECO:0000256" key="12">
    <source>
        <dbReference type="ARBA" id="ARBA00069956"/>
    </source>
</evidence>
<dbReference type="PRINTS" id="PR01036">
    <property type="entry name" value="TCRTETB"/>
</dbReference>
<evidence type="ECO:0000256" key="8">
    <source>
        <dbReference type="ARBA" id="ARBA00022989"/>
    </source>
</evidence>
<feature type="transmembrane region" description="Helical" evidence="15">
    <location>
        <begin position="445"/>
        <end position="466"/>
    </location>
</feature>
<protein>
    <recommendedName>
        <fullName evidence="12">Efflux pump dotC</fullName>
    </recommendedName>
    <alternativeName>
        <fullName evidence="13">Dothistromin biosynthesis protein C</fullName>
    </alternativeName>
</protein>
<comment type="caution">
    <text evidence="17">The sequence shown here is derived from an EMBL/GenBank/DDBJ whole genome shotgun (WGS) entry which is preliminary data.</text>
</comment>
<evidence type="ECO:0000256" key="9">
    <source>
        <dbReference type="ARBA" id="ARBA00023136"/>
    </source>
</evidence>
<feature type="region of interest" description="Disordered" evidence="14">
    <location>
        <begin position="1"/>
        <end position="83"/>
    </location>
</feature>
<keyword evidence="9 15" id="KW-0472">Membrane</keyword>
<accession>A0A3M6XF10</accession>
<evidence type="ECO:0000256" key="11">
    <source>
        <dbReference type="ARBA" id="ARBA00057269"/>
    </source>
</evidence>
<dbReference type="VEuPathDB" id="FungiDB:BTJ68_07703"/>
<dbReference type="FunFam" id="1.20.1720.10:FF:000014">
    <property type="entry name" value="MFS drug transporter, putative"/>
    <property type="match status" value="1"/>
</dbReference>
<dbReference type="OrthoDB" id="10021397at2759"/>
<evidence type="ECO:0000256" key="4">
    <source>
        <dbReference type="ARBA" id="ARBA00022448"/>
    </source>
</evidence>
<evidence type="ECO:0000256" key="10">
    <source>
        <dbReference type="ARBA" id="ARBA00023180"/>
    </source>
</evidence>
<keyword evidence="10" id="KW-0325">Glycoprotein</keyword>
<feature type="transmembrane region" description="Helical" evidence="15">
    <location>
        <begin position="550"/>
        <end position="576"/>
    </location>
</feature>
<keyword evidence="5" id="KW-1003">Cell membrane</keyword>
<feature type="domain" description="Major facilitator superfamily (MFS) profile" evidence="16">
    <location>
        <begin position="90"/>
        <end position="581"/>
    </location>
</feature>
<keyword evidence="8 15" id="KW-1133">Transmembrane helix</keyword>
<dbReference type="InterPro" id="IPR020846">
    <property type="entry name" value="MFS_dom"/>
</dbReference>
<feature type="compositionally biased region" description="Polar residues" evidence="14">
    <location>
        <begin position="48"/>
        <end position="57"/>
    </location>
</feature>
<feature type="compositionally biased region" description="Basic and acidic residues" evidence="14">
    <location>
        <begin position="59"/>
        <end position="75"/>
    </location>
</feature>
<feature type="compositionally biased region" description="Polar residues" evidence="14">
    <location>
        <begin position="636"/>
        <end position="652"/>
    </location>
</feature>
<evidence type="ECO:0000256" key="13">
    <source>
        <dbReference type="ARBA" id="ARBA00083178"/>
    </source>
</evidence>
<feature type="compositionally biased region" description="Basic and acidic residues" evidence="14">
    <location>
        <begin position="1"/>
        <end position="18"/>
    </location>
</feature>
<evidence type="ECO:0000256" key="7">
    <source>
        <dbReference type="ARBA" id="ARBA00022692"/>
    </source>
</evidence>
<dbReference type="GO" id="GO:0022857">
    <property type="term" value="F:transmembrane transporter activity"/>
    <property type="evidence" value="ECO:0007669"/>
    <property type="project" value="InterPro"/>
</dbReference>
<feature type="transmembrane region" description="Helical" evidence="15">
    <location>
        <begin position="414"/>
        <end position="433"/>
    </location>
</feature>
<keyword evidence="7 15" id="KW-0812">Transmembrane</keyword>
<evidence type="ECO:0000313" key="18">
    <source>
        <dbReference type="Proteomes" id="UP000281245"/>
    </source>
</evidence>
<dbReference type="PROSITE" id="PS50850">
    <property type="entry name" value="MFS"/>
    <property type="match status" value="1"/>
</dbReference>
<feature type="transmembrane region" description="Helical" evidence="15">
    <location>
        <begin position="384"/>
        <end position="407"/>
    </location>
</feature>
<dbReference type="PANTHER" id="PTHR23501">
    <property type="entry name" value="MAJOR FACILITATOR SUPERFAMILY"/>
    <property type="match status" value="1"/>
</dbReference>
<comment type="similarity">
    <text evidence="3">Belongs to the major facilitator superfamily. TCR/Tet family.</text>
</comment>
<feature type="transmembrane region" description="Helical" evidence="15">
    <location>
        <begin position="180"/>
        <end position="201"/>
    </location>
</feature>
<evidence type="ECO:0000256" key="3">
    <source>
        <dbReference type="ARBA" id="ARBA00007520"/>
    </source>
</evidence>
<dbReference type="CDD" id="cd17502">
    <property type="entry name" value="MFS_Azr1_MDR_like"/>
    <property type="match status" value="1"/>
</dbReference>
<feature type="compositionally biased region" description="Basic and acidic residues" evidence="14">
    <location>
        <begin position="588"/>
        <end position="628"/>
    </location>
</feature>
<name>A0A3M6XF10_HORWE</name>
<feature type="transmembrane region" description="Helical" evidence="15">
    <location>
        <begin position="155"/>
        <end position="174"/>
    </location>
</feature>
<feature type="transmembrane region" description="Helical" evidence="15">
    <location>
        <begin position="124"/>
        <end position="143"/>
    </location>
</feature>
<dbReference type="GO" id="GO:0005774">
    <property type="term" value="C:vacuolar membrane"/>
    <property type="evidence" value="ECO:0007669"/>
    <property type="project" value="UniProtKB-SubCell"/>
</dbReference>
<evidence type="ECO:0000256" key="1">
    <source>
        <dbReference type="ARBA" id="ARBA00004128"/>
    </source>
</evidence>
<dbReference type="GO" id="GO:0005886">
    <property type="term" value="C:plasma membrane"/>
    <property type="evidence" value="ECO:0007669"/>
    <property type="project" value="UniProtKB-SubCell"/>
</dbReference>
<dbReference type="FunFam" id="1.20.1250.20:FF:000196">
    <property type="entry name" value="MFS toxin efflux pump (AflT)"/>
    <property type="match status" value="1"/>
</dbReference>
<evidence type="ECO:0000256" key="14">
    <source>
        <dbReference type="SAM" id="MobiDB-lite"/>
    </source>
</evidence>